<dbReference type="InterPro" id="IPR040503">
    <property type="entry name" value="TRHO_N"/>
</dbReference>
<dbReference type="SUPFAM" id="SSF52821">
    <property type="entry name" value="Rhodanese/Cell cycle control phosphatase"/>
    <property type="match status" value="1"/>
</dbReference>
<evidence type="ECO:0000313" key="2">
    <source>
        <dbReference type="EMBL" id="KAI9260542.1"/>
    </source>
</evidence>
<proteinExistence type="predicted"/>
<dbReference type="InterPro" id="IPR022111">
    <property type="entry name" value="Rhodanese_C"/>
</dbReference>
<dbReference type="PANTHER" id="PTHR43846">
    <property type="entry name" value="UPF0176 PROTEIN YCEA"/>
    <property type="match status" value="1"/>
</dbReference>
<comment type="caution">
    <text evidence="2">The sequence shown here is derived from an EMBL/GenBank/DDBJ whole genome shotgun (WGS) entry which is preliminary data.</text>
</comment>
<dbReference type="Pfam" id="PF12368">
    <property type="entry name" value="Rhodanese_C"/>
    <property type="match status" value="1"/>
</dbReference>
<name>A0AAD5PCR9_9FUNG</name>
<dbReference type="Proteomes" id="UP001209540">
    <property type="component" value="Unassembled WGS sequence"/>
</dbReference>
<feature type="domain" description="Rhodanese" evidence="1">
    <location>
        <begin position="218"/>
        <end position="314"/>
    </location>
</feature>
<dbReference type="EMBL" id="JAIXMP010000016">
    <property type="protein sequence ID" value="KAI9260542.1"/>
    <property type="molecule type" value="Genomic_DNA"/>
</dbReference>
<dbReference type="Gene3D" id="3.40.250.10">
    <property type="entry name" value="Rhodanese-like domain"/>
    <property type="match status" value="1"/>
</dbReference>
<evidence type="ECO:0000259" key="1">
    <source>
        <dbReference type="PROSITE" id="PS50206"/>
    </source>
</evidence>
<dbReference type="Pfam" id="PF00581">
    <property type="entry name" value="Rhodanese"/>
    <property type="match status" value="1"/>
</dbReference>
<dbReference type="InterPro" id="IPR036873">
    <property type="entry name" value="Rhodanese-like_dom_sf"/>
</dbReference>
<dbReference type="Gene3D" id="3.30.70.100">
    <property type="match status" value="1"/>
</dbReference>
<dbReference type="PROSITE" id="PS50206">
    <property type="entry name" value="RHODANESE_3"/>
    <property type="match status" value="1"/>
</dbReference>
<dbReference type="AlphaFoldDB" id="A0AAD5PCR9"/>
<dbReference type="NCBIfam" id="NF001133">
    <property type="entry name" value="PRK00142.1-1"/>
    <property type="match status" value="1"/>
</dbReference>
<dbReference type="SMART" id="SM00450">
    <property type="entry name" value="RHOD"/>
    <property type="match status" value="1"/>
</dbReference>
<reference evidence="2" key="2">
    <citation type="submission" date="2023-02" db="EMBL/GenBank/DDBJ databases">
        <authorList>
            <consortium name="DOE Joint Genome Institute"/>
            <person name="Mondo S.J."/>
            <person name="Chang Y."/>
            <person name="Wang Y."/>
            <person name="Ahrendt S."/>
            <person name="Andreopoulos W."/>
            <person name="Barry K."/>
            <person name="Beard J."/>
            <person name="Benny G.L."/>
            <person name="Blankenship S."/>
            <person name="Bonito G."/>
            <person name="Cuomo C."/>
            <person name="Desiro A."/>
            <person name="Gervers K.A."/>
            <person name="Hundley H."/>
            <person name="Kuo A."/>
            <person name="LaButti K."/>
            <person name="Lang B.F."/>
            <person name="Lipzen A."/>
            <person name="O'Donnell K."/>
            <person name="Pangilinan J."/>
            <person name="Reynolds N."/>
            <person name="Sandor L."/>
            <person name="Smith M.W."/>
            <person name="Tsang A."/>
            <person name="Grigoriev I.V."/>
            <person name="Stajich J.E."/>
            <person name="Spatafora J.W."/>
        </authorList>
    </citation>
    <scope>NUCLEOTIDE SEQUENCE</scope>
    <source>
        <strain evidence="2">RSA 2281</strain>
    </source>
</reference>
<dbReference type="Pfam" id="PF17773">
    <property type="entry name" value="UPF0176_N"/>
    <property type="match status" value="1"/>
</dbReference>
<organism evidence="2 3">
    <name type="scientific">Phascolomyces articulosus</name>
    <dbReference type="NCBI Taxonomy" id="60185"/>
    <lineage>
        <taxon>Eukaryota</taxon>
        <taxon>Fungi</taxon>
        <taxon>Fungi incertae sedis</taxon>
        <taxon>Mucoromycota</taxon>
        <taxon>Mucoromycotina</taxon>
        <taxon>Mucoromycetes</taxon>
        <taxon>Mucorales</taxon>
        <taxon>Lichtheimiaceae</taxon>
        <taxon>Phascolomyces</taxon>
    </lineage>
</organism>
<keyword evidence="3" id="KW-1185">Reference proteome</keyword>
<sequence length="488" mass="55387">MLTQRLRSMSLLPHALRGSQRVITFAVRKPLIATVEQQQPLLRSFSNDYFISTKTHNKNKIIYASFQCKRLFATVPSNNSSSTFRTMAFYKFHDLKKDDLPIFRQQLLDDLGKWGIVGRIYISTEGINAQLSCPEKHIDQLRRYCQETLKPTVGELMDLNLGTEPEAGERAFRALHVRIRKQLVADGLDPASYDLKNRPSHLSPARWHEKLSNYKQKHGKDPILIDMRNHYESEIGYFEGAIRPNVDTFRGSIDAMNEICKNIPKDQEIFMYCTGGIRCTKAGAILQSASGFETVHLVEGGITAYGRWVRDREQKQDNYKKQPASLFRGKNFTFDKRLGEDITDEVLGKCHICGQPSSRYQNCAHASCNLLMLCCSNCASQFLNTCGRMDCYDTVHDFKQKTTDHHYFKPDGPIMIDGVRAFVKQGEHGEERVVVGKTGVKCEHQYHRRVRAVEVLGEPGNILKEWVKAGRELPPVANATATSSSSSS</sequence>
<accession>A0AAD5PCR9</accession>
<gene>
    <name evidence="2" type="ORF">BDA99DRAFT_538151</name>
</gene>
<protein>
    <recommendedName>
        <fullName evidence="1">Rhodanese domain-containing protein</fullName>
    </recommendedName>
</protein>
<dbReference type="InterPro" id="IPR001763">
    <property type="entry name" value="Rhodanese-like_dom"/>
</dbReference>
<evidence type="ECO:0000313" key="3">
    <source>
        <dbReference type="Proteomes" id="UP001209540"/>
    </source>
</evidence>
<dbReference type="PANTHER" id="PTHR43846:SF1">
    <property type="entry name" value="TRNA URIDINE(34) HYDROXYLASE"/>
    <property type="match status" value="1"/>
</dbReference>
<reference evidence="2" key="1">
    <citation type="journal article" date="2022" name="IScience">
        <title>Evolution of zygomycete secretomes and the origins of terrestrial fungal ecologies.</title>
        <authorList>
            <person name="Chang Y."/>
            <person name="Wang Y."/>
            <person name="Mondo S."/>
            <person name="Ahrendt S."/>
            <person name="Andreopoulos W."/>
            <person name="Barry K."/>
            <person name="Beard J."/>
            <person name="Benny G.L."/>
            <person name="Blankenship S."/>
            <person name="Bonito G."/>
            <person name="Cuomo C."/>
            <person name="Desiro A."/>
            <person name="Gervers K.A."/>
            <person name="Hundley H."/>
            <person name="Kuo A."/>
            <person name="LaButti K."/>
            <person name="Lang B.F."/>
            <person name="Lipzen A."/>
            <person name="O'Donnell K."/>
            <person name="Pangilinan J."/>
            <person name="Reynolds N."/>
            <person name="Sandor L."/>
            <person name="Smith M.E."/>
            <person name="Tsang A."/>
            <person name="Grigoriev I.V."/>
            <person name="Stajich J.E."/>
            <person name="Spatafora J.W."/>
        </authorList>
    </citation>
    <scope>NUCLEOTIDE SEQUENCE</scope>
    <source>
        <strain evidence="2">RSA 2281</strain>
    </source>
</reference>